<sequence>MFILPRFYLIFKYPYLHVTASSTRRCRRGQVVFVMSREGHRRGGVRVPLWVRILLCVGMGIIIILSRVKLVSFS</sequence>
<comment type="caution">
    <text evidence="2">The sequence shown here is derived from an EMBL/GenBank/DDBJ whole genome shotgun (WGS) entry which is preliminary data.</text>
</comment>
<reference evidence="2 3" key="1">
    <citation type="submission" date="2020-04" db="EMBL/GenBank/DDBJ databases">
        <title>Perkinsus olseni comparative genomics.</title>
        <authorList>
            <person name="Bogema D.R."/>
        </authorList>
    </citation>
    <scope>NUCLEOTIDE SEQUENCE [LARGE SCALE GENOMIC DNA]</scope>
    <source>
        <strain evidence="2 3">ATCC PRA-207</strain>
    </source>
</reference>
<dbReference type="AlphaFoldDB" id="A0A7J6TRK4"/>
<proteinExistence type="predicted"/>
<feature type="transmembrane region" description="Helical" evidence="1">
    <location>
        <begin position="49"/>
        <end position="68"/>
    </location>
</feature>
<evidence type="ECO:0000256" key="1">
    <source>
        <dbReference type="SAM" id="Phobius"/>
    </source>
</evidence>
<evidence type="ECO:0000313" key="2">
    <source>
        <dbReference type="EMBL" id="KAF4747978.1"/>
    </source>
</evidence>
<dbReference type="Proteomes" id="UP000553632">
    <property type="component" value="Unassembled WGS sequence"/>
</dbReference>
<name>A0A7J6TRK4_PEROL</name>
<accession>A0A7J6TRK4</accession>
<dbReference type="EMBL" id="JABANO010008774">
    <property type="protein sequence ID" value="KAF4747978.1"/>
    <property type="molecule type" value="Genomic_DNA"/>
</dbReference>
<protein>
    <submittedName>
        <fullName evidence="2">Uncharacterized protein</fullName>
    </submittedName>
</protein>
<feature type="non-terminal residue" evidence="2">
    <location>
        <position position="74"/>
    </location>
</feature>
<evidence type="ECO:0000313" key="3">
    <source>
        <dbReference type="Proteomes" id="UP000553632"/>
    </source>
</evidence>
<gene>
    <name evidence="2" type="ORF">FOZ63_013767</name>
</gene>
<keyword evidence="3" id="KW-1185">Reference proteome</keyword>
<keyword evidence="1" id="KW-0812">Transmembrane</keyword>
<keyword evidence="1" id="KW-1133">Transmembrane helix</keyword>
<organism evidence="2 3">
    <name type="scientific">Perkinsus olseni</name>
    <name type="common">Perkinsus atlanticus</name>
    <dbReference type="NCBI Taxonomy" id="32597"/>
    <lineage>
        <taxon>Eukaryota</taxon>
        <taxon>Sar</taxon>
        <taxon>Alveolata</taxon>
        <taxon>Perkinsozoa</taxon>
        <taxon>Perkinsea</taxon>
        <taxon>Perkinsida</taxon>
        <taxon>Perkinsidae</taxon>
        <taxon>Perkinsus</taxon>
    </lineage>
</organism>
<keyword evidence="1" id="KW-0472">Membrane</keyword>